<dbReference type="EMBL" id="CP020370">
    <property type="protein sequence ID" value="AUB82297.1"/>
    <property type="molecule type" value="Genomic_DNA"/>
</dbReference>
<dbReference type="Gene3D" id="2.40.320.10">
    <property type="entry name" value="Hypothetical Protein Pfu-838710-001"/>
    <property type="match status" value="1"/>
</dbReference>
<name>A0A2K8U9T7_9GAMM</name>
<protein>
    <recommendedName>
        <fullName evidence="3">CYTH domain-containing protein</fullName>
    </recommendedName>
</protein>
<dbReference type="RefSeq" id="WP_100920033.1">
    <property type="nucleotide sequence ID" value="NZ_CP020370.1"/>
</dbReference>
<keyword evidence="2" id="KW-1185">Reference proteome</keyword>
<reference evidence="1 2" key="1">
    <citation type="submission" date="2017-03" db="EMBL/GenBank/DDBJ databases">
        <title>Complete genome sequence of Candidatus 'Thiodictyon syntrophicum' sp. nov. strain Cad16T, a photolithoautotroph purple sulfur bacterium isolated from an alpine meromictic lake.</title>
        <authorList>
            <person name="Luedin S.M."/>
            <person name="Pothier J.F."/>
            <person name="Danza F."/>
            <person name="Storelli N."/>
            <person name="Wittwer M."/>
            <person name="Tonolla M."/>
        </authorList>
    </citation>
    <scope>NUCLEOTIDE SEQUENCE [LARGE SCALE GENOMIC DNA]</scope>
    <source>
        <strain evidence="1 2">Cad16T</strain>
    </source>
</reference>
<dbReference type="AlphaFoldDB" id="A0A2K8U9T7"/>
<evidence type="ECO:0008006" key="3">
    <source>
        <dbReference type="Google" id="ProtNLM"/>
    </source>
</evidence>
<dbReference type="Proteomes" id="UP000232638">
    <property type="component" value="Chromosome"/>
</dbReference>
<accession>A0A2K8U9T7</accession>
<organism evidence="1 2">
    <name type="scientific">Candidatus Thiodictyon syntrophicum</name>
    <dbReference type="NCBI Taxonomy" id="1166950"/>
    <lineage>
        <taxon>Bacteria</taxon>
        <taxon>Pseudomonadati</taxon>
        <taxon>Pseudomonadota</taxon>
        <taxon>Gammaproteobacteria</taxon>
        <taxon>Chromatiales</taxon>
        <taxon>Chromatiaceae</taxon>
        <taxon>Thiodictyon</taxon>
    </lineage>
</organism>
<sequence length="272" mass="29380">MKATAERGAATREQVAREIAGVDAIEIKVTIPDAQIEEALNRYALSIDNDEERFIYFFDTPDLALFEAGVIARARRIIGDQHDSTVKFRPVNPSEVSATWRAHEGFKLEADASETGVTKSASLTEPVAKGLIKQVIAGNKGIGKLFTKGQDEFLAAMGRQPIDYDSLSILGPLAAHRWKFTAPACPWPITAELWKRSDGARLMELSIKAPAVQAAVAIGGFMALLAEVGAERDAAQQTKTRWALEHHAAALRAAAAAQTLVPDAERALANQP</sequence>
<dbReference type="InterPro" id="IPR033469">
    <property type="entry name" value="CYTH-like_dom_sf"/>
</dbReference>
<proteinExistence type="predicted"/>
<evidence type="ECO:0000313" key="1">
    <source>
        <dbReference type="EMBL" id="AUB82297.1"/>
    </source>
</evidence>
<evidence type="ECO:0000313" key="2">
    <source>
        <dbReference type="Proteomes" id="UP000232638"/>
    </source>
</evidence>
<gene>
    <name evidence="1" type="ORF">THSYN_15970</name>
</gene>
<dbReference type="KEGG" id="tsy:THSYN_15970"/>
<dbReference type="OrthoDB" id="5764514at2"/>
<dbReference type="SUPFAM" id="SSF55154">
    <property type="entry name" value="CYTH-like phosphatases"/>
    <property type="match status" value="1"/>
</dbReference>